<name>A0ABN8IEJ6_9NEOP</name>
<evidence type="ECO:0000313" key="2">
    <source>
        <dbReference type="EMBL" id="CAH2051836.1"/>
    </source>
</evidence>
<organism evidence="2 3">
    <name type="scientific">Iphiclides podalirius</name>
    <name type="common">scarce swallowtail</name>
    <dbReference type="NCBI Taxonomy" id="110791"/>
    <lineage>
        <taxon>Eukaryota</taxon>
        <taxon>Metazoa</taxon>
        <taxon>Ecdysozoa</taxon>
        <taxon>Arthropoda</taxon>
        <taxon>Hexapoda</taxon>
        <taxon>Insecta</taxon>
        <taxon>Pterygota</taxon>
        <taxon>Neoptera</taxon>
        <taxon>Endopterygota</taxon>
        <taxon>Lepidoptera</taxon>
        <taxon>Glossata</taxon>
        <taxon>Ditrysia</taxon>
        <taxon>Papilionoidea</taxon>
        <taxon>Papilionidae</taxon>
        <taxon>Papilioninae</taxon>
        <taxon>Iphiclides</taxon>
    </lineage>
</organism>
<accession>A0ABN8IEJ6</accession>
<dbReference type="SUPFAM" id="SSF53850">
    <property type="entry name" value="Periplasmic binding protein-like II"/>
    <property type="match status" value="1"/>
</dbReference>
<dbReference type="EMBL" id="OW152832">
    <property type="protein sequence ID" value="CAH2051836.1"/>
    <property type="molecule type" value="Genomic_DNA"/>
</dbReference>
<feature type="transmembrane region" description="Helical" evidence="1">
    <location>
        <begin position="515"/>
        <end position="537"/>
    </location>
</feature>
<reference evidence="2" key="1">
    <citation type="submission" date="2022-03" db="EMBL/GenBank/DDBJ databases">
        <authorList>
            <person name="Martin H S."/>
        </authorList>
    </citation>
    <scope>NUCLEOTIDE SEQUENCE</scope>
</reference>
<sequence>MLIPAIVDLFKHKFVGGIIILTCCSAFDRLNLAKSFSLYGMTVAFSCNSSILERIHEEPYNGVLYIPSPHNSLKEVRLKHSSHWYKWLLINEIPEYIKSCRYDADIVLLRTENGNGEVSNAPKTLVFFDDLYVHPRDGPSLHTWAYWSEPFGLQLLHERERVLRRFDFKKYPLKIATPMGYFSEDWYNGSFGDYLADMTVARERDAGIRCTYASSVLLTEALNAEHILVPTRLWSTEINNSSMLLMLKYGTADLAGAVLRMLPERIKYLDYALGIWHFQVGFSYVSERESSSNLFVQPFAPGVWWTCIGFVIIMALAQRITAKKPVEKEGAFMAVLATYLQQDASAVPAGMSGRGRSGPDSLRALADSRYAIASEDYDYMRYLMFDVETNWADLEYLKRKKKTSLFYVSLERGIELLRSGDAAFHTEYNHLYPNLRTFTDDQLCKLQQVDTIPKILSWTTTTRRGQWIDFLRSKGAWLYETGLARQLLSRFKIPAPPCRSALLAERVNFGDILPALQLSAVGVLLSLMILVIEAIFAKLQRRNLPVLK</sequence>
<protein>
    <recommendedName>
        <fullName evidence="4">Ionotropic receptor</fullName>
    </recommendedName>
</protein>
<gene>
    <name evidence="2" type="ORF">IPOD504_LOCUS7963</name>
</gene>
<evidence type="ECO:0000256" key="1">
    <source>
        <dbReference type="SAM" id="Phobius"/>
    </source>
</evidence>
<keyword evidence="1" id="KW-1133">Transmembrane helix</keyword>
<evidence type="ECO:0000313" key="3">
    <source>
        <dbReference type="Proteomes" id="UP000837857"/>
    </source>
</evidence>
<proteinExistence type="predicted"/>
<keyword evidence="3" id="KW-1185">Reference proteome</keyword>
<dbReference type="Proteomes" id="UP000837857">
    <property type="component" value="Chromosome 20"/>
</dbReference>
<keyword evidence="1" id="KW-0812">Transmembrane</keyword>
<feature type="non-terminal residue" evidence="2">
    <location>
        <position position="548"/>
    </location>
</feature>
<keyword evidence="1" id="KW-0472">Membrane</keyword>
<evidence type="ECO:0008006" key="4">
    <source>
        <dbReference type="Google" id="ProtNLM"/>
    </source>
</evidence>